<dbReference type="SUPFAM" id="SSF53335">
    <property type="entry name" value="S-adenosyl-L-methionine-dependent methyltransferases"/>
    <property type="match status" value="1"/>
</dbReference>
<keyword evidence="4 6" id="KW-0949">S-adenosyl-L-methionine</keyword>
<dbReference type="InterPro" id="IPR010280">
    <property type="entry name" value="U5_MeTrfase_fam"/>
</dbReference>
<protein>
    <submittedName>
        <fullName evidence="9">23S rRNA m(5)U-1939 methyltransferase</fullName>
    </submittedName>
</protein>
<feature type="active site" evidence="7">
    <location>
        <position position="372"/>
    </location>
</feature>
<comment type="caution">
    <text evidence="9">The sequence shown here is derived from an EMBL/GenBank/DDBJ whole genome shotgun (WGS) entry which is preliminary data.</text>
</comment>
<feature type="active site" description="Nucleophile" evidence="6">
    <location>
        <position position="372"/>
    </location>
</feature>
<dbReference type="PROSITE" id="PS50926">
    <property type="entry name" value="TRAM"/>
    <property type="match status" value="1"/>
</dbReference>
<evidence type="ECO:0000256" key="4">
    <source>
        <dbReference type="ARBA" id="ARBA00022691"/>
    </source>
</evidence>
<dbReference type="SUPFAM" id="SSF50249">
    <property type="entry name" value="Nucleic acid-binding proteins"/>
    <property type="match status" value="1"/>
</dbReference>
<dbReference type="OrthoDB" id="9804590at2"/>
<evidence type="ECO:0000313" key="9">
    <source>
        <dbReference type="EMBL" id="REF86005.1"/>
    </source>
</evidence>
<keyword evidence="1" id="KW-0004">4Fe-4S</keyword>
<feature type="binding site" evidence="6">
    <location>
        <position position="298"/>
    </location>
    <ligand>
        <name>S-adenosyl-L-methionine</name>
        <dbReference type="ChEBI" id="CHEBI:59789"/>
    </ligand>
</feature>
<dbReference type="PROSITE" id="PS01230">
    <property type="entry name" value="TRMA_1"/>
    <property type="match status" value="1"/>
</dbReference>
<evidence type="ECO:0000256" key="2">
    <source>
        <dbReference type="ARBA" id="ARBA00022603"/>
    </source>
</evidence>
<dbReference type="GO" id="GO:0070041">
    <property type="term" value="F:rRNA (uridine-C5-)-methyltransferase activity"/>
    <property type="evidence" value="ECO:0007669"/>
    <property type="project" value="TreeGrafter"/>
</dbReference>
<evidence type="ECO:0000256" key="3">
    <source>
        <dbReference type="ARBA" id="ARBA00022679"/>
    </source>
</evidence>
<dbReference type="Gene3D" id="3.40.50.150">
    <property type="entry name" value="Vaccinia Virus protein VP39"/>
    <property type="match status" value="1"/>
</dbReference>
<evidence type="ECO:0000256" key="6">
    <source>
        <dbReference type="PROSITE-ProRule" id="PRU01024"/>
    </source>
</evidence>
<gene>
    <name evidence="9" type="ORF">DES32_2046</name>
</gene>
<keyword evidence="1" id="KW-0408">Iron</keyword>
<feature type="domain" description="TRAM" evidence="8">
    <location>
        <begin position="1"/>
        <end position="51"/>
    </location>
</feature>
<reference evidence="9 10" key="1">
    <citation type="submission" date="2018-08" db="EMBL/GenBank/DDBJ databases">
        <title>Genomic Encyclopedia of Type Strains, Phase IV (KMG-IV): sequencing the most valuable type-strain genomes for metagenomic binning, comparative biology and taxonomic classification.</title>
        <authorList>
            <person name="Goeker M."/>
        </authorList>
    </citation>
    <scope>NUCLEOTIDE SEQUENCE [LARGE SCALE GENOMIC DNA]</scope>
    <source>
        <strain evidence="9 10">BW863</strain>
    </source>
</reference>
<feature type="binding site" evidence="6">
    <location>
        <position position="278"/>
    </location>
    <ligand>
        <name>S-adenosyl-L-methionine</name>
        <dbReference type="ChEBI" id="CHEBI:59789"/>
    </ligand>
</feature>
<sequence>MEELRIERLGQRGEGIARTAKGPVYVPHALAGEIVLAEVAGERGLLVEILQPSSDRIAPFCPYYGICGGCAVQTLAPATYADWKRGLLLDALRHAGLSPLDSDPALVGPLVDAHGLGRRRATFHARFAASGPAKVGFMQARAHEVIDLDACPILAPAMQGAPAIAHKLAAALGAARKPLDIAVTATLTGLDIDLRGHGPLDPRETRALTRVAESEDLARIANHGARVIERRAPLLRIGRAEVAPPPGAFLQATQAGEEALADKVCAALAGARRIADLFAGLGTFSLRLAEKARVHAVDSEGAELEALAKAARSTPGLLDVTVETRDLFVRPLAIAELNAFDAVVFDPPRAGAEAQARTLAASAVPLVAAVSCNIQSFCRDAALLTAGGYALESVTPIDQFRYSPHLEIVGIFRRTKARRPRRLLG</sequence>
<evidence type="ECO:0000259" key="8">
    <source>
        <dbReference type="PROSITE" id="PS50926"/>
    </source>
</evidence>
<dbReference type="InterPro" id="IPR002792">
    <property type="entry name" value="TRAM_dom"/>
</dbReference>
<keyword evidence="5" id="KW-0411">Iron-sulfur</keyword>
<dbReference type="Gene3D" id="2.40.50.1070">
    <property type="match status" value="1"/>
</dbReference>
<organism evidence="9 10">
    <name type="scientific">Methylovirgula ligni</name>
    <dbReference type="NCBI Taxonomy" id="569860"/>
    <lineage>
        <taxon>Bacteria</taxon>
        <taxon>Pseudomonadati</taxon>
        <taxon>Pseudomonadota</taxon>
        <taxon>Alphaproteobacteria</taxon>
        <taxon>Hyphomicrobiales</taxon>
        <taxon>Beijerinckiaceae</taxon>
        <taxon>Methylovirgula</taxon>
    </lineage>
</organism>
<proteinExistence type="inferred from homology"/>
<dbReference type="Pfam" id="PF05958">
    <property type="entry name" value="tRNA_U5-meth_tr"/>
    <property type="match status" value="1"/>
</dbReference>
<evidence type="ECO:0000256" key="7">
    <source>
        <dbReference type="PROSITE-ProRule" id="PRU10015"/>
    </source>
</evidence>
<feature type="binding site" evidence="6">
    <location>
        <position position="251"/>
    </location>
    <ligand>
        <name>S-adenosyl-L-methionine</name>
        <dbReference type="ChEBI" id="CHEBI:59789"/>
    </ligand>
</feature>
<accession>A0A3D9YU21</accession>
<dbReference type="EMBL" id="QUMO01000003">
    <property type="protein sequence ID" value="REF86005.1"/>
    <property type="molecule type" value="Genomic_DNA"/>
</dbReference>
<dbReference type="InterPro" id="IPR030390">
    <property type="entry name" value="MeTrfase_TrmA_AS"/>
</dbReference>
<keyword evidence="2 6" id="KW-0489">Methyltransferase</keyword>
<comment type="similarity">
    <text evidence="6">Belongs to the class I-like SAM-binding methyltransferase superfamily. RNA M5U methyltransferase family.</text>
</comment>
<feature type="binding site" evidence="6">
    <location>
        <position position="346"/>
    </location>
    <ligand>
        <name>S-adenosyl-L-methionine</name>
        <dbReference type="ChEBI" id="CHEBI:59789"/>
    </ligand>
</feature>
<keyword evidence="1" id="KW-0479">Metal-binding</keyword>
<dbReference type="RefSeq" id="WP_115836594.1">
    <property type="nucleotide sequence ID" value="NZ_CP025086.1"/>
</dbReference>
<evidence type="ECO:0000256" key="1">
    <source>
        <dbReference type="ARBA" id="ARBA00022485"/>
    </source>
</evidence>
<dbReference type="Proteomes" id="UP000256900">
    <property type="component" value="Unassembled WGS sequence"/>
</dbReference>
<dbReference type="PROSITE" id="PS51687">
    <property type="entry name" value="SAM_MT_RNA_M5U"/>
    <property type="match status" value="1"/>
</dbReference>
<evidence type="ECO:0000256" key="5">
    <source>
        <dbReference type="ARBA" id="ARBA00023014"/>
    </source>
</evidence>
<name>A0A3D9YU21_9HYPH</name>
<dbReference type="GO" id="GO:0070475">
    <property type="term" value="P:rRNA base methylation"/>
    <property type="evidence" value="ECO:0007669"/>
    <property type="project" value="TreeGrafter"/>
</dbReference>
<dbReference type="PANTHER" id="PTHR11061:SF49">
    <property type="entry name" value="23S RRNA (URACIL(1939)-C(5))-METHYLTRANSFERASE RLMD"/>
    <property type="match status" value="1"/>
</dbReference>
<dbReference type="AlphaFoldDB" id="A0A3D9YU21"/>
<keyword evidence="3 6" id="KW-0808">Transferase</keyword>
<dbReference type="InterPro" id="IPR029063">
    <property type="entry name" value="SAM-dependent_MTases_sf"/>
</dbReference>
<dbReference type="GO" id="GO:0051539">
    <property type="term" value="F:4 iron, 4 sulfur cluster binding"/>
    <property type="evidence" value="ECO:0007669"/>
    <property type="project" value="UniProtKB-KW"/>
</dbReference>
<dbReference type="PANTHER" id="PTHR11061">
    <property type="entry name" value="RNA M5U METHYLTRANSFERASE"/>
    <property type="match status" value="1"/>
</dbReference>
<keyword evidence="10" id="KW-1185">Reference proteome</keyword>
<dbReference type="InterPro" id="IPR012340">
    <property type="entry name" value="NA-bd_OB-fold"/>
</dbReference>
<dbReference type="Gene3D" id="2.40.50.140">
    <property type="entry name" value="Nucleic acid-binding proteins"/>
    <property type="match status" value="1"/>
</dbReference>
<evidence type="ECO:0000313" key="10">
    <source>
        <dbReference type="Proteomes" id="UP000256900"/>
    </source>
</evidence>